<accession>A0A192H2Q7</accession>
<name>A0A192H2Q7_9LACO</name>
<protein>
    <submittedName>
        <fullName evidence="1">Uncharacterized protein</fullName>
    </submittedName>
</protein>
<reference evidence="1 2" key="1">
    <citation type="submission" date="2016-03" db="EMBL/GenBank/DDBJ databases">
        <title>Pediococcus and Lactobacillus from brewery environment - whole genome sequencing and assembly.</title>
        <authorList>
            <person name="Behr J."/>
            <person name="Geissler A.J."/>
            <person name="Vogel R.F."/>
        </authorList>
    </citation>
    <scope>NUCLEOTIDE SEQUENCE [LARGE SCALE GENOMIC DNA]</scope>
    <source>
        <strain evidence="1 2">TMW 1.1989</strain>
    </source>
</reference>
<dbReference type="STRING" id="375175.AYR53_06875"/>
<proteinExistence type="predicted"/>
<sequence>MRYADIKPRMNNSGYYYRQRENSITRKIHNPKRRLDILVGFNKLIQDINNKSLKIEIEEINQIGLLINQIVYAHIKCILRENRLDKDAYFVLSALSKFLKNNENLLHCKFYRNRKRNDLAKFLMFLINRRFYKLSRLILKFNG</sequence>
<organism evidence="1 2">
    <name type="scientific">Loigolactobacillus backii</name>
    <dbReference type="NCBI Taxonomy" id="375175"/>
    <lineage>
        <taxon>Bacteria</taxon>
        <taxon>Bacillati</taxon>
        <taxon>Bacillota</taxon>
        <taxon>Bacilli</taxon>
        <taxon>Lactobacillales</taxon>
        <taxon>Lactobacillaceae</taxon>
        <taxon>Loigolactobacillus</taxon>
    </lineage>
</organism>
<dbReference type="AlphaFoldDB" id="A0A192H2Q7"/>
<evidence type="ECO:0000313" key="1">
    <source>
        <dbReference type="EMBL" id="ANK62512.1"/>
    </source>
</evidence>
<keyword evidence="2" id="KW-1185">Reference proteome</keyword>
<dbReference type="Proteomes" id="UP000078582">
    <property type="component" value="Chromosome"/>
</dbReference>
<gene>
    <name evidence="1" type="ORF">AYR53_06875</name>
</gene>
<evidence type="ECO:0000313" key="2">
    <source>
        <dbReference type="Proteomes" id="UP000078582"/>
    </source>
</evidence>
<dbReference type="EMBL" id="CP014873">
    <property type="protein sequence ID" value="ANK62512.1"/>
    <property type="molecule type" value="Genomic_DNA"/>
</dbReference>